<dbReference type="AlphaFoldDB" id="A0A4P6XHL3"/>
<gene>
    <name evidence="3" type="primary">MPUL0A13060</name>
    <name evidence="3" type="ORF">METSCH_A13060</name>
</gene>
<dbReference type="EMBL" id="CP034456">
    <property type="protein sequence ID" value="QBM86660.1"/>
    <property type="molecule type" value="Genomic_DNA"/>
</dbReference>
<feature type="domain" description="Transcription regulator Rua1 C-terminal" evidence="2">
    <location>
        <begin position="436"/>
        <end position="556"/>
    </location>
</feature>
<evidence type="ECO:0000313" key="3">
    <source>
        <dbReference type="EMBL" id="QBM86660.1"/>
    </source>
</evidence>
<feature type="region of interest" description="Disordered" evidence="1">
    <location>
        <begin position="265"/>
        <end position="312"/>
    </location>
</feature>
<organism evidence="3 4">
    <name type="scientific">Metschnikowia aff. pulcherrima</name>
    <dbReference type="NCBI Taxonomy" id="2163413"/>
    <lineage>
        <taxon>Eukaryota</taxon>
        <taxon>Fungi</taxon>
        <taxon>Dikarya</taxon>
        <taxon>Ascomycota</taxon>
        <taxon>Saccharomycotina</taxon>
        <taxon>Pichiomycetes</taxon>
        <taxon>Metschnikowiaceae</taxon>
        <taxon>Metschnikowia</taxon>
    </lineage>
</organism>
<evidence type="ECO:0000259" key="2">
    <source>
        <dbReference type="Pfam" id="PF14616"/>
    </source>
</evidence>
<feature type="region of interest" description="Disordered" evidence="1">
    <location>
        <begin position="576"/>
        <end position="595"/>
    </location>
</feature>
<dbReference type="InterPro" id="IPR028012">
    <property type="entry name" value="Rua1_C"/>
</dbReference>
<feature type="compositionally biased region" description="Polar residues" evidence="1">
    <location>
        <begin position="275"/>
        <end position="286"/>
    </location>
</feature>
<dbReference type="Pfam" id="PF14616">
    <property type="entry name" value="Rua1_C"/>
    <property type="match status" value="1"/>
</dbReference>
<evidence type="ECO:0000256" key="1">
    <source>
        <dbReference type="SAM" id="MobiDB-lite"/>
    </source>
</evidence>
<reference evidence="4" key="1">
    <citation type="submission" date="2019-03" db="EMBL/GenBank/DDBJ databases">
        <title>Snf2 controls pulcherriminic acid biosynthesis and connects pigmentation and antifungal activity of the yeast Metschnikowia pulcherrima.</title>
        <authorList>
            <person name="Gore-Lloyd D."/>
            <person name="Sumann I."/>
            <person name="Brachmann A.O."/>
            <person name="Schneeberger K."/>
            <person name="Ortiz-Merino R.A."/>
            <person name="Moreno-Beltran M."/>
            <person name="Schlaefli M."/>
            <person name="Kirner P."/>
            <person name="Santos Kron A."/>
            <person name="Wolfe K.H."/>
            <person name="Piel J."/>
            <person name="Ahrens C.H."/>
            <person name="Henk D."/>
            <person name="Freimoser F.M."/>
        </authorList>
    </citation>
    <scope>NUCLEOTIDE SEQUENCE [LARGE SCALE GENOMIC DNA]</scope>
    <source>
        <strain evidence="4">APC 1.2</strain>
    </source>
</reference>
<protein>
    <recommendedName>
        <fullName evidence="2">Transcription regulator Rua1 C-terminal domain-containing protein</fullName>
    </recommendedName>
</protein>
<accession>A0A4P6XHL3</accession>
<name>A0A4P6XHL3_9ASCO</name>
<keyword evidence="4" id="KW-1185">Reference proteome</keyword>
<sequence length="595" mass="67126">MNLHYTKTFEHSNEEPLPSDIIFAEMSGSQDDKEQPLSADSFWNFSEENAMLFTGFDSSNHTSEASDFPSFSELSFNENPSSIFNLSLEMFSGDRDHADGAMEHVQNSRENLSQQLENDSADLLPLEGLSEFYDNPLIGGEAEGSLDWSFDILESSRPMRRLEDDHQPFSAYPVYLDTSREMGEHIPTTNQNFSLLQHDVEGFQQSLPTLAPLGNTNVSQVSQYPEAWRQVESAGSTKSMNGQIPWEWHSFEYKQTNNKRLNTLISGGKPETETADSQMFKSSNESLGKESNGEPNTDEMTNKKDRRKAKPIAKRFQPVGTVTVVPSYVQCLNIVLDYHGYTGIINRIILNNAITNVAYQQHDTSYRASLVRKHLVEYYSMPEHEELVGALPSADVSANAISLISGVLQRKIHMRDISSIIGSVHLIAYVKSGRFSIHNPYEPQYYRYELDAKGKAVNESKCGMCAFCPTVKFLPFKNSSYLSHMTLEHGIFASNFVVPEGLYYGKYRMVRSTDPSKTRTVKALQCPACFQVIEVACWKNKTNPLLSYFRHFKKLHLNLNKTFTSSTIDPVTLKHRGGSISHGEGAAPLERHEHI</sequence>
<dbReference type="Proteomes" id="UP000292447">
    <property type="component" value="Chromosome I"/>
</dbReference>
<evidence type="ECO:0000313" key="4">
    <source>
        <dbReference type="Proteomes" id="UP000292447"/>
    </source>
</evidence>
<proteinExistence type="predicted"/>